<dbReference type="Proteomes" id="UP000504609">
    <property type="component" value="Unplaced"/>
</dbReference>
<feature type="compositionally biased region" description="Polar residues" evidence="1">
    <location>
        <begin position="1"/>
        <end position="13"/>
    </location>
</feature>
<proteinExistence type="predicted"/>
<feature type="compositionally biased region" description="Basic and acidic residues" evidence="1">
    <location>
        <begin position="14"/>
        <end position="29"/>
    </location>
</feature>
<evidence type="ECO:0000313" key="3">
    <source>
        <dbReference type="Proteomes" id="UP000504609"/>
    </source>
</evidence>
<keyword evidence="2" id="KW-0812">Transmembrane</keyword>
<accession>A0A6J1HJK4</accession>
<keyword evidence="3" id="KW-1185">Reference proteome</keyword>
<dbReference type="PANTHER" id="PTHR34364:SF1">
    <property type="entry name" value="WAS_WASL-INTERACTING FAMILY PROTEIN"/>
    <property type="match status" value="1"/>
</dbReference>
<feature type="region of interest" description="Disordered" evidence="1">
    <location>
        <begin position="1"/>
        <end position="78"/>
    </location>
</feature>
<reference evidence="4" key="1">
    <citation type="submission" date="2025-08" db="UniProtKB">
        <authorList>
            <consortium name="RefSeq"/>
        </authorList>
    </citation>
    <scope>IDENTIFICATION</scope>
    <source>
        <tissue evidence="4">Young leaves</tissue>
    </source>
</reference>
<dbReference type="KEGG" id="cmos:111464152"/>
<dbReference type="GeneID" id="111464152"/>
<evidence type="ECO:0000313" key="4">
    <source>
        <dbReference type="RefSeq" id="XP_022964000.1"/>
    </source>
</evidence>
<keyword evidence="2" id="KW-1133">Transmembrane helix</keyword>
<name>A0A6J1HJK4_CUCMO</name>
<gene>
    <name evidence="4" type="primary">LOC111464152</name>
</gene>
<dbReference type="AlphaFoldDB" id="A0A6J1HJK4"/>
<dbReference type="RefSeq" id="XP_022964000.1">
    <property type="nucleotide sequence ID" value="XM_023108232.1"/>
</dbReference>
<dbReference type="PANTHER" id="PTHR34364">
    <property type="entry name" value="WAS/WASL-INTERACTING FAMILY PROTEIN"/>
    <property type="match status" value="1"/>
</dbReference>
<sequence>MATEGRSQMSRQIQKTEKKGTRSDRRWAKELLSSTPTNPRKVVQFQDQHKVRGASFSPAPQVSTNMGSASSPPLPPPTKEPFARRYKFIWPMLLTVNLGVGAYLFMRTKKQDEHDVAEEEAASDSAKTARIAAPVVEESLARPAIVEPVKVREPIPVDQQRELFKWILEEKRKINPKDRDEKKRMDEEKAILKEFIRAKSVPNL</sequence>
<evidence type="ECO:0000256" key="1">
    <source>
        <dbReference type="SAM" id="MobiDB-lite"/>
    </source>
</evidence>
<evidence type="ECO:0000256" key="2">
    <source>
        <dbReference type="SAM" id="Phobius"/>
    </source>
</evidence>
<keyword evidence="2" id="KW-0472">Membrane</keyword>
<feature type="compositionally biased region" description="Polar residues" evidence="1">
    <location>
        <begin position="58"/>
        <end position="67"/>
    </location>
</feature>
<organism evidence="3 4">
    <name type="scientific">Cucurbita moschata</name>
    <name type="common">Winter crookneck squash</name>
    <name type="synonym">Cucurbita pepo var. moschata</name>
    <dbReference type="NCBI Taxonomy" id="3662"/>
    <lineage>
        <taxon>Eukaryota</taxon>
        <taxon>Viridiplantae</taxon>
        <taxon>Streptophyta</taxon>
        <taxon>Embryophyta</taxon>
        <taxon>Tracheophyta</taxon>
        <taxon>Spermatophyta</taxon>
        <taxon>Magnoliopsida</taxon>
        <taxon>eudicotyledons</taxon>
        <taxon>Gunneridae</taxon>
        <taxon>Pentapetalae</taxon>
        <taxon>rosids</taxon>
        <taxon>fabids</taxon>
        <taxon>Cucurbitales</taxon>
        <taxon>Cucurbitaceae</taxon>
        <taxon>Cucurbiteae</taxon>
        <taxon>Cucurbita</taxon>
    </lineage>
</organism>
<protein>
    <submittedName>
        <fullName evidence="4">Uncharacterized protein LOC111464152 isoform X1</fullName>
    </submittedName>
</protein>
<feature type="transmembrane region" description="Helical" evidence="2">
    <location>
        <begin position="88"/>
        <end position="106"/>
    </location>
</feature>